<dbReference type="GO" id="GO:0032993">
    <property type="term" value="C:protein-DNA complex"/>
    <property type="evidence" value="ECO:0007669"/>
    <property type="project" value="TreeGrafter"/>
</dbReference>
<dbReference type="PANTHER" id="PTHR30346:SF0">
    <property type="entry name" value="HCA OPERON TRANSCRIPTIONAL ACTIVATOR HCAR"/>
    <property type="match status" value="1"/>
</dbReference>
<evidence type="ECO:0000313" key="6">
    <source>
        <dbReference type="EMBL" id="SMD06251.1"/>
    </source>
</evidence>
<protein>
    <submittedName>
        <fullName evidence="6">DNA-binding transcriptional regulator, LysR family</fullName>
    </submittedName>
</protein>
<name>A0A1W2E935_KIBAR</name>
<evidence type="ECO:0000256" key="3">
    <source>
        <dbReference type="ARBA" id="ARBA00023125"/>
    </source>
</evidence>
<dbReference type="Pfam" id="PF00126">
    <property type="entry name" value="HTH_1"/>
    <property type="match status" value="1"/>
</dbReference>
<dbReference type="InterPro" id="IPR000847">
    <property type="entry name" value="LysR_HTH_N"/>
</dbReference>
<evidence type="ECO:0000256" key="2">
    <source>
        <dbReference type="ARBA" id="ARBA00023015"/>
    </source>
</evidence>
<dbReference type="GO" id="GO:0003677">
    <property type="term" value="F:DNA binding"/>
    <property type="evidence" value="ECO:0007669"/>
    <property type="project" value="UniProtKB-KW"/>
</dbReference>
<gene>
    <name evidence="6" type="ORF">SAMN05661093_04074</name>
</gene>
<evidence type="ECO:0000256" key="4">
    <source>
        <dbReference type="ARBA" id="ARBA00023163"/>
    </source>
</evidence>
<dbReference type="PROSITE" id="PS50931">
    <property type="entry name" value="HTH_LYSR"/>
    <property type="match status" value="1"/>
</dbReference>
<evidence type="ECO:0000256" key="1">
    <source>
        <dbReference type="ARBA" id="ARBA00009437"/>
    </source>
</evidence>
<dbReference type="Gene3D" id="1.10.10.10">
    <property type="entry name" value="Winged helix-like DNA-binding domain superfamily/Winged helix DNA-binding domain"/>
    <property type="match status" value="1"/>
</dbReference>
<dbReference type="InterPro" id="IPR005119">
    <property type="entry name" value="LysR_subst-bd"/>
</dbReference>
<dbReference type="PANTHER" id="PTHR30346">
    <property type="entry name" value="TRANSCRIPTIONAL DUAL REGULATOR HCAR-RELATED"/>
    <property type="match status" value="1"/>
</dbReference>
<accession>A0A1W2E935</accession>
<keyword evidence="3 6" id="KW-0238">DNA-binding</keyword>
<dbReference type="SUPFAM" id="SSF46785">
    <property type="entry name" value="Winged helix' DNA-binding domain"/>
    <property type="match status" value="1"/>
</dbReference>
<dbReference type="AlphaFoldDB" id="A0A1W2E935"/>
<keyword evidence="4" id="KW-0804">Transcription</keyword>
<sequence>MDWLETRELAYFIAVAEELHFGRAAERLRIAQPPLSRAIRQLEQRLGVELFERTSRKVMLTAAGEVLLHEARKALDAVAAAARRTQRVAEPKLVMVMKPGSDGGMLQAILDTYATERDALPVQVQVCAIGEQAQILRDGRADVAVLHLPYDDTSGFDVEQLRVEGAVAILPAGHRYADRDRLWMSDLEGEPMPRWPGMTGTGPEVRDAAQLMQLITLGQMIAVLPESARIGLREDLVAVPVVDGPITTIALGWPERSSSRAVAAFVRAAIAVAEKEIRLDVGSASSARAGLSGTPRPAG</sequence>
<dbReference type="GO" id="GO:0003700">
    <property type="term" value="F:DNA-binding transcription factor activity"/>
    <property type="evidence" value="ECO:0007669"/>
    <property type="project" value="InterPro"/>
</dbReference>
<proteinExistence type="inferred from homology"/>
<dbReference type="Proteomes" id="UP000192674">
    <property type="component" value="Unassembled WGS sequence"/>
</dbReference>
<keyword evidence="2" id="KW-0805">Transcription regulation</keyword>
<organism evidence="6 7">
    <name type="scientific">Kibdelosporangium aridum</name>
    <dbReference type="NCBI Taxonomy" id="2030"/>
    <lineage>
        <taxon>Bacteria</taxon>
        <taxon>Bacillati</taxon>
        <taxon>Actinomycetota</taxon>
        <taxon>Actinomycetes</taxon>
        <taxon>Pseudonocardiales</taxon>
        <taxon>Pseudonocardiaceae</taxon>
        <taxon>Kibdelosporangium</taxon>
    </lineage>
</organism>
<keyword evidence="7" id="KW-1185">Reference proteome</keyword>
<dbReference type="InterPro" id="IPR036390">
    <property type="entry name" value="WH_DNA-bd_sf"/>
</dbReference>
<comment type="similarity">
    <text evidence="1">Belongs to the LysR transcriptional regulatory family.</text>
</comment>
<dbReference type="Pfam" id="PF03466">
    <property type="entry name" value="LysR_substrate"/>
    <property type="match status" value="1"/>
</dbReference>
<dbReference type="InterPro" id="IPR036388">
    <property type="entry name" value="WH-like_DNA-bd_sf"/>
</dbReference>
<feature type="domain" description="HTH lysR-type" evidence="5">
    <location>
        <begin position="4"/>
        <end position="61"/>
    </location>
</feature>
<dbReference type="Gene3D" id="3.40.190.10">
    <property type="entry name" value="Periplasmic binding protein-like II"/>
    <property type="match status" value="2"/>
</dbReference>
<evidence type="ECO:0000313" key="7">
    <source>
        <dbReference type="Proteomes" id="UP000192674"/>
    </source>
</evidence>
<reference evidence="6 7" key="1">
    <citation type="submission" date="2017-04" db="EMBL/GenBank/DDBJ databases">
        <authorList>
            <person name="Afonso C.L."/>
            <person name="Miller P.J."/>
            <person name="Scott M.A."/>
            <person name="Spackman E."/>
            <person name="Goraichik I."/>
            <person name="Dimitrov K.M."/>
            <person name="Suarez D.L."/>
            <person name="Swayne D.E."/>
        </authorList>
    </citation>
    <scope>NUCLEOTIDE SEQUENCE [LARGE SCALE GENOMIC DNA]</scope>
    <source>
        <strain evidence="6 7">DSM 43828</strain>
    </source>
</reference>
<dbReference type="RefSeq" id="WP_200825618.1">
    <property type="nucleotide sequence ID" value="NZ_FWXV01000003.1"/>
</dbReference>
<dbReference type="EMBL" id="FWXV01000003">
    <property type="protein sequence ID" value="SMD06251.1"/>
    <property type="molecule type" value="Genomic_DNA"/>
</dbReference>
<dbReference type="PRINTS" id="PR00039">
    <property type="entry name" value="HTHLYSR"/>
</dbReference>
<evidence type="ECO:0000259" key="5">
    <source>
        <dbReference type="PROSITE" id="PS50931"/>
    </source>
</evidence>
<dbReference type="SUPFAM" id="SSF53850">
    <property type="entry name" value="Periplasmic binding protein-like II"/>
    <property type="match status" value="1"/>
</dbReference>
<dbReference type="FunFam" id="1.10.10.10:FF:000001">
    <property type="entry name" value="LysR family transcriptional regulator"/>
    <property type="match status" value="1"/>
</dbReference>